<organism evidence="5 6">
    <name type="scientific">Kipferlia bialata</name>
    <dbReference type="NCBI Taxonomy" id="797122"/>
    <lineage>
        <taxon>Eukaryota</taxon>
        <taxon>Metamonada</taxon>
        <taxon>Carpediemonas-like organisms</taxon>
        <taxon>Kipferlia</taxon>
    </lineage>
</organism>
<evidence type="ECO:0000256" key="2">
    <source>
        <dbReference type="SAM" id="MobiDB-lite"/>
    </source>
</evidence>
<gene>
    <name evidence="5" type="ORF">KIPB_002140</name>
</gene>
<dbReference type="Gene3D" id="3.30.470.20">
    <property type="entry name" value="ATP-grasp fold, B domain"/>
    <property type="match status" value="1"/>
</dbReference>
<dbReference type="GO" id="GO:0016301">
    <property type="term" value="F:kinase activity"/>
    <property type="evidence" value="ECO:0007669"/>
    <property type="project" value="InterPro"/>
</dbReference>
<accession>A0A9K3CRN0</accession>
<dbReference type="Pfam" id="PF00391">
    <property type="entry name" value="PEP-utilizers"/>
    <property type="match status" value="1"/>
</dbReference>
<comment type="caution">
    <text evidence="5">The sequence shown here is derived from an EMBL/GenBank/DDBJ whole genome shotgun (WGS) entry which is preliminary data.</text>
</comment>
<comment type="similarity">
    <text evidence="1">Belongs to the PEP-utilizing enzyme family.</text>
</comment>
<reference evidence="5 6" key="1">
    <citation type="journal article" date="2018" name="PLoS ONE">
        <title>The draft genome of Kipferlia bialata reveals reductive genome evolution in fornicate parasites.</title>
        <authorList>
            <person name="Tanifuji G."/>
            <person name="Takabayashi S."/>
            <person name="Kume K."/>
            <person name="Takagi M."/>
            <person name="Nakayama T."/>
            <person name="Kamikawa R."/>
            <person name="Inagaki Y."/>
            <person name="Hashimoto T."/>
        </authorList>
    </citation>
    <scope>NUCLEOTIDE SEQUENCE [LARGE SCALE GENOMIC DNA]</scope>
    <source>
        <strain evidence="5">NY0173</strain>
    </source>
</reference>
<evidence type="ECO:0000313" key="5">
    <source>
        <dbReference type="EMBL" id="GIQ81217.1"/>
    </source>
</evidence>
<dbReference type="InterPro" id="IPR036637">
    <property type="entry name" value="Phosphohistidine_dom_sf"/>
</dbReference>
<dbReference type="Proteomes" id="UP000265618">
    <property type="component" value="Unassembled WGS sequence"/>
</dbReference>
<feature type="region of interest" description="Disordered" evidence="2">
    <location>
        <begin position="365"/>
        <end position="395"/>
    </location>
</feature>
<dbReference type="PANTHER" id="PTHR43615">
    <property type="entry name" value="PHOSPHOENOLPYRUVATE SYNTHASE-RELATED"/>
    <property type="match status" value="1"/>
</dbReference>
<dbReference type="PANTHER" id="PTHR43615:SF1">
    <property type="entry name" value="PPDK_N DOMAIN-CONTAINING PROTEIN"/>
    <property type="match status" value="1"/>
</dbReference>
<dbReference type="EMBL" id="BDIP01000335">
    <property type="protein sequence ID" value="GIQ81217.1"/>
    <property type="molecule type" value="Genomic_DNA"/>
</dbReference>
<dbReference type="AlphaFoldDB" id="A0A9K3CRN0"/>
<feature type="domain" description="Pyruvate phosphate dikinase AMP/ATP-binding" evidence="4">
    <location>
        <begin position="15"/>
        <end position="354"/>
    </location>
</feature>
<feature type="compositionally biased region" description="Acidic residues" evidence="2">
    <location>
        <begin position="376"/>
        <end position="388"/>
    </location>
</feature>
<dbReference type="InterPro" id="IPR008279">
    <property type="entry name" value="PEP-util_enz_mobile_dom"/>
</dbReference>
<dbReference type="InterPro" id="IPR002192">
    <property type="entry name" value="PPDK_AMP/ATP-bd"/>
</dbReference>
<dbReference type="OrthoDB" id="6123450at2759"/>
<proteinExistence type="inferred from homology"/>
<dbReference type="SUPFAM" id="SSF56059">
    <property type="entry name" value="Glutathione synthetase ATP-binding domain-like"/>
    <property type="match status" value="1"/>
</dbReference>
<dbReference type="Gene3D" id="3.50.30.10">
    <property type="entry name" value="Phosphohistidine domain"/>
    <property type="match status" value="1"/>
</dbReference>
<protein>
    <submittedName>
        <fullName evidence="5">Uncharacterized protein</fullName>
    </submittedName>
</protein>
<dbReference type="GO" id="GO:0005524">
    <property type="term" value="F:ATP binding"/>
    <property type="evidence" value="ECO:0007669"/>
    <property type="project" value="InterPro"/>
</dbReference>
<dbReference type="Pfam" id="PF01326">
    <property type="entry name" value="PPDK_N"/>
    <property type="match status" value="1"/>
</dbReference>
<evidence type="ECO:0000313" key="6">
    <source>
        <dbReference type="Proteomes" id="UP000265618"/>
    </source>
</evidence>
<sequence length="1053" mass="113737">MFHCLSASLPNEAVSVLGGKGHSLCRLSRLAQQIGGFSVPDGYIVTAEAFRSLVVRSDTGATIQALTRSDEGHESIEASIVEVMCDAPLPDSFVKGVETHTAALAEAGEGVLLAVRSSSIDEDGAEDAFAGMHDTVLGVDATDTNAVLHAIKRVWASLYSARAAAYRQQKGGCDTSALGDAIAVVVQVMPPNVLSAGVAFSADPVTNSRCCVRIESVHGLGEALVSGRCQADLHVLETADIRHLVGAPWFGGEAGCPKYRVKTRDIKAKELMIVPVREGEANGVREVHLTGTKALEKKGKQPSLTKREAIHVASVCAQIATALGLPQDIEFCIAGGVSSKRSLYILQSRPITSLFEGPIVKYSKVPSNQMDHEPEAETDIDSETETEAETPPPSQHILVNMGPLQNMTDPFTPLGASILSVLMPLDTGKGVHRFPAILSDSDFRVWMDTTGLMTHNPFLSAAMMADIKAAADPQVNSGLDDAQASALWKRYKPKGKDRAKLDTQCFPLIKHPFRLVYRMIRSVYALNGDKRLLCDTLEESMDVCRAMGESYLTEERQRERQGESAEDAAPVVQSMTLHDYVVQSMQGTCSYIEDLLATIAPYVGPLMVQKKLAKVFTKQGEDPALIDRGVDFNPTTEMNRDIARLAGEAVRFHALNPTLIPLILSMPWVQEGETDPFKKARHALDFVTSLEEGYPEFHAALTSVMSVWRHRGPSEFDIGRPKLNEDPTSILTTLVGLLQRVQRVHTEGEGEGEGESDMWLSLSPEAEAVLTQVDTEFTAHQTACLEAMGRISSSLPMRKRRPFHRDCAILRMLGGLREAPKDAMLRRACAITRQAKVVFESAIDAGLYPDVDRETDSVRGLASMCTWRDILSMSDAVDAVSAGHPLPSTPIPSLEGLRETLARYNRCMAQSLPVRKVMTTLDMCVHDSVLTGGADTPDGAMVGLPVSSGQVTGTARVISDISQGHRLRQGDILVAPFSDPGWTTVFSLASGVVLEVGGYLTHGSVVARELGLPGVVSVPNACTVIKDGDTITVDGQAGYVLIHTQEEMTECPI</sequence>
<evidence type="ECO:0000256" key="1">
    <source>
        <dbReference type="ARBA" id="ARBA00007837"/>
    </source>
</evidence>
<evidence type="ECO:0000259" key="3">
    <source>
        <dbReference type="Pfam" id="PF00391"/>
    </source>
</evidence>
<name>A0A9K3CRN0_9EUKA</name>
<feature type="domain" description="PEP-utilising enzyme mobile" evidence="3">
    <location>
        <begin position="968"/>
        <end position="1038"/>
    </location>
</feature>
<dbReference type="InterPro" id="IPR013815">
    <property type="entry name" value="ATP_grasp_subdomain_1"/>
</dbReference>
<keyword evidence="6" id="KW-1185">Reference proteome</keyword>
<dbReference type="Gene3D" id="3.30.1490.20">
    <property type="entry name" value="ATP-grasp fold, A domain"/>
    <property type="match status" value="1"/>
</dbReference>
<dbReference type="InterPro" id="IPR051549">
    <property type="entry name" value="PEP_Utilizing_Enz"/>
</dbReference>
<evidence type="ECO:0000259" key="4">
    <source>
        <dbReference type="Pfam" id="PF01326"/>
    </source>
</evidence>
<dbReference type="SUPFAM" id="SSF52009">
    <property type="entry name" value="Phosphohistidine domain"/>
    <property type="match status" value="1"/>
</dbReference>